<gene>
    <name evidence="1" type="ORF">FRZ06_01930</name>
</gene>
<proteinExistence type="predicted"/>
<dbReference type="EMBL" id="CP042469">
    <property type="protein sequence ID" value="QOX62197.1"/>
    <property type="molecule type" value="Genomic_DNA"/>
</dbReference>
<accession>A0ACD1A773</accession>
<evidence type="ECO:0000313" key="1">
    <source>
        <dbReference type="EMBL" id="QOX62197.1"/>
    </source>
</evidence>
<organism evidence="1 2">
    <name type="scientific">Anoxybacterium hadale</name>
    <dbReference type="NCBI Taxonomy" id="3408580"/>
    <lineage>
        <taxon>Bacteria</taxon>
        <taxon>Bacillati</taxon>
        <taxon>Bacillota</taxon>
        <taxon>Clostridia</taxon>
        <taxon>Peptostreptococcales</taxon>
        <taxon>Anaerovoracaceae</taxon>
        <taxon>Anoxybacterium</taxon>
    </lineage>
</organism>
<dbReference type="Proteomes" id="UP000594014">
    <property type="component" value="Chromosome"/>
</dbReference>
<name>A0ACD1A773_9FIRM</name>
<reference evidence="1" key="1">
    <citation type="submission" date="2019-08" db="EMBL/GenBank/DDBJ databases">
        <title>Genome sequence of Clostridiales bacterium MT110.</title>
        <authorList>
            <person name="Cao J."/>
        </authorList>
    </citation>
    <scope>NUCLEOTIDE SEQUENCE</scope>
    <source>
        <strain evidence="1">MT110</strain>
    </source>
</reference>
<protein>
    <submittedName>
        <fullName evidence="1">Uncharacterized protein</fullName>
    </submittedName>
</protein>
<keyword evidence="2" id="KW-1185">Reference proteome</keyword>
<sequence length="344" mass="35559">MRKKLALLMVLAMVMLALAACGGGAKEEAPPVDDTPAAAAVKTGLAVITSIAKSADAGEKNGVGQADSLAVAVTVDDAGTIVKCSIDQAQTKIEFGKDGKIVTPLDTVFVAKKEMGADYGMAKASSIGKEWNEQADAFAAYVVGKTVDEVKGIAVNEEGVPTGSDLTSSVTVHVTDFIAAIEKAVGNAQPIGANADDTLGLGIVTNIAKSKDAADEDGVAQAYTYYTATTFNAEGVITSSIIDASVTNINFNKEGKVTSDLKAALQTKNELGDGYGMRKASSIGKEWNEQADAFAKYVVGKNIDEVKGIAVTEGVPSGDDLKTSVTVHVTDFFTILEKAFSDAE</sequence>
<evidence type="ECO:0000313" key="2">
    <source>
        <dbReference type="Proteomes" id="UP000594014"/>
    </source>
</evidence>